<name>A0A0G4I1N3_9ALVE</name>
<reference evidence="2" key="1">
    <citation type="submission" date="2014-11" db="EMBL/GenBank/DDBJ databases">
        <authorList>
            <person name="Otto D Thomas"/>
            <person name="Naeem Raeece"/>
        </authorList>
    </citation>
    <scope>NUCLEOTIDE SEQUENCE</scope>
</reference>
<evidence type="ECO:0000313" key="2">
    <source>
        <dbReference type="EMBL" id="CEM50772.1"/>
    </source>
</evidence>
<feature type="region of interest" description="Disordered" evidence="1">
    <location>
        <begin position="74"/>
        <end position="93"/>
    </location>
</feature>
<dbReference type="EMBL" id="CDMZ01004750">
    <property type="protein sequence ID" value="CEM50772.1"/>
    <property type="molecule type" value="Genomic_DNA"/>
</dbReference>
<feature type="compositionally biased region" description="Low complexity" evidence="1">
    <location>
        <begin position="391"/>
        <end position="412"/>
    </location>
</feature>
<feature type="compositionally biased region" description="Pro residues" evidence="1">
    <location>
        <begin position="433"/>
        <end position="448"/>
    </location>
</feature>
<gene>
    <name evidence="2" type="ORF">Cvel_10183</name>
</gene>
<protein>
    <submittedName>
        <fullName evidence="2">Uncharacterized protein</fullName>
    </submittedName>
</protein>
<feature type="compositionally biased region" description="Low complexity" evidence="1">
    <location>
        <begin position="366"/>
        <end position="381"/>
    </location>
</feature>
<sequence length="448" mass="48021">MGNTNCCCFTGNCFRAEEAKNELVSHQSFDNTFRAYHYEHLQYQARPSAFPRGNEYQWTTDPLDATFLPPSDDPPSVFAPSPRGERVPVQTGGRKGCAQVNEWKVTTPGRQALRQRLRGSPIVLAHVDSVLSRAPTAADGGRHVTGPAATGDRNVQRTEAQREKEIDKWVELIAEMVEGVYLPLLVTEDDRDHKSVHVCVSQDLQTLTIDDNSCIAVDYPLAEASHAAALTARANNRHLNRPPDRMPVITSPPAAFDFLAVIHLKGSKVPFVLGTRQAASTCAEVLDLIIKESHRTGRARTSRATTGPGRWGTGTSATSQAAPQGGGGASSGGFGNGVPTRVSKTQADLRRTPASTAPSTARVPSGPAGALHHQQQQQSRHMMQHLHSQQHLHPAQQQAQAQRQAWAPSTSGGPVGPGGAGGPYPSVSVPQSRAPPGPRGEDPPPPME</sequence>
<feature type="compositionally biased region" description="Gly residues" evidence="1">
    <location>
        <begin position="413"/>
        <end position="422"/>
    </location>
</feature>
<dbReference type="AlphaFoldDB" id="A0A0G4I1N3"/>
<feature type="region of interest" description="Disordered" evidence="1">
    <location>
        <begin position="294"/>
        <end position="448"/>
    </location>
</feature>
<feature type="compositionally biased region" description="Gly residues" evidence="1">
    <location>
        <begin position="324"/>
        <end position="336"/>
    </location>
</feature>
<accession>A0A0G4I1N3</accession>
<feature type="region of interest" description="Disordered" evidence="1">
    <location>
        <begin position="134"/>
        <end position="160"/>
    </location>
</feature>
<organism evidence="2">
    <name type="scientific">Chromera velia CCMP2878</name>
    <dbReference type="NCBI Taxonomy" id="1169474"/>
    <lineage>
        <taxon>Eukaryota</taxon>
        <taxon>Sar</taxon>
        <taxon>Alveolata</taxon>
        <taxon>Colpodellida</taxon>
        <taxon>Chromeraceae</taxon>
        <taxon>Chromera</taxon>
    </lineage>
</organism>
<dbReference type="VEuPathDB" id="CryptoDB:Cvel_10183"/>
<evidence type="ECO:0000256" key="1">
    <source>
        <dbReference type="SAM" id="MobiDB-lite"/>
    </source>
</evidence>
<proteinExistence type="predicted"/>